<dbReference type="AlphaFoldDB" id="A0A146JXI2"/>
<accession>A0A146JXI2</accession>
<protein>
    <submittedName>
        <fullName evidence="1">Uncharacterized protein</fullName>
    </submittedName>
</protein>
<evidence type="ECO:0000313" key="1">
    <source>
        <dbReference type="EMBL" id="JAP89217.1"/>
    </source>
</evidence>
<reference evidence="1" key="1">
    <citation type="submission" date="2015-07" db="EMBL/GenBank/DDBJ databases">
        <title>Adaptation to a free-living lifestyle via gene acquisitions in the diplomonad Trepomonas sp. PC1.</title>
        <authorList>
            <person name="Xu F."/>
            <person name="Jerlstrom-Hultqvist J."/>
            <person name="Kolisko M."/>
            <person name="Simpson A.G.B."/>
            <person name="Roger A.J."/>
            <person name="Svard S.G."/>
            <person name="Andersson J.O."/>
        </authorList>
    </citation>
    <scope>NUCLEOTIDE SEQUENCE</scope>
    <source>
        <strain evidence="1">PC1</strain>
    </source>
</reference>
<gene>
    <name evidence="1" type="ORF">TPC1_31288</name>
</gene>
<sequence length="383" mass="45024">DNNIRLKIAKPQFNYKILEHKIQILDNNKLYEFHSHLAQQFESIIREQKLIFKIRANSCTFHLGNKKMRLMEENRDLYYQDLSLTVVTPRLIIINDVEFLFSDQLDSFLLCYLVNKTQNVTNFGLFEHNIDQKQVSLLDQPNIQAIKLFSEQKVDFSGRKIEQDEQIQYKCQQKQKSPKTDVDFVLQTFQRESFVESSPNEQKSNITSQSVIIADLGQSLQVQKQRKLSLSEILAMKFTFTDFEDDLKSLGLPRQSGEQNQQIIQFKLLKNRLCVQLGQNLHQIDQVFAYKNATYLNLFITQQKLKINVRQQVFVDKFKFKIVETQKFLEDIEEKLVQVSKDDFNQIKEIYAWFQSKKDTKLVVEILIGAKVVLGAVEEVDDF</sequence>
<organism evidence="1">
    <name type="scientific">Trepomonas sp. PC1</name>
    <dbReference type="NCBI Taxonomy" id="1076344"/>
    <lineage>
        <taxon>Eukaryota</taxon>
        <taxon>Metamonada</taxon>
        <taxon>Diplomonadida</taxon>
        <taxon>Hexamitidae</taxon>
        <taxon>Hexamitinae</taxon>
        <taxon>Trepomonas</taxon>
    </lineage>
</organism>
<dbReference type="EMBL" id="GDID01007389">
    <property type="protein sequence ID" value="JAP89217.1"/>
    <property type="molecule type" value="Transcribed_RNA"/>
</dbReference>
<name>A0A146JXI2_9EUKA</name>
<feature type="non-terminal residue" evidence="1">
    <location>
        <position position="383"/>
    </location>
</feature>
<feature type="non-terminal residue" evidence="1">
    <location>
        <position position="1"/>
    </location>
</feature>
<proteinExistence type="predicted"/>